<organism evidence="1 2">
    <name type="scientific">Rhodocollybia butyracea</name>
    <dbReference type="NCBI Taxonomy" id="206335"/>
    <lineage>
        <taxon>Eukaryota</taxon>
        <taxon>Fungi</taxon>
        <taxon>Dikarya</taxon>
        <taxon>Basidiomycota</taxon>
        <taxon>Agaricomycotina</taxon>
        <taxon>Agaricomycetes</taxon>
        <taxon>Agaricomycetidae</taxon>
        <taxon>Agaricales</taxon>
        <taxon>Marasmiineae</taxon>
        <taxon>Omphalotaceae</taxon>
        <taxon>Rhodocollybia</taxon>
    </lineage>
</organism>
<dbReference type="AlphaFoldDB" id="A0A9P5UBH3"/>
<protein>
    <submittedName>
        <fullName evidence="1">Uncharacterized protein</fullName>
    </submittedName>
</protein>
<reference evidence="1" key="1">
    <citation type="submission" date="2020-11" db="EMBL/GenBank/DDBJ databases">
        <authorList>
            <consortium name="DOE Joint Genome Institute"/>
            <person name="Ahrendt S."/>
            <person name="Riley R."/>
            <person name="Andreopoulos W."/>
            <person name="Labutti K."/>
            <person name="Pangilinan J."/>
            <person name="Ruiz-Duenas F.J."/>
            <person name="Barrasa J.M."/>
            <person name="Sanchez-Garcia M."/>
            <person name="Camarero S."/>
            <person name="Miyauchi S."/>
            <person name="Serrano A."/>
            <person name="Linde D."/>
            <person name="Babiker R."/>
            <person name="Drula E."/>
            <person name="Ayuso-Fernandez I."/>
            <person name="Pacheco R."/>
            <person name="Padilla G."/>
            <person name="Ferreira P."/>
            <person name="Barriuso J."/>
            <person name="Kellner H."/>
            <person name="Castanera R."/>
            <person name="Alfaro M."/>
            <person name="Ramirez L."/>
            <person name="Pisabarro A.G."/>
            <person name="Kuo A."/>
            <person name="Tritt A."/>
            <person name="Lipzen A."/>
            <person name="He G."/>
            <person name="Yan M."/>
            <person name="Ng V."/>
            <person name="Cullen D."/>
            <person name="Martin F."/>
            <person name="Rosso M.-N."/>
            <person name="Henrissat B."/>
            <person name="Hibbett D."/>
            <person name="Martinez A.T."/>
            <person name="Grigoriev I.V."/>
        </authorList>
    </citation>
    <scope>NUCLEOTIDE SEQUENCE</scope>
    <source>
        <strain evidence="1">AH 40177</strain>
    </source>
</reference>
<gene>
    <name evidence="1" type="ORF">BDP27DRAFT_1319373</name>
</gene>
<keyword evidence="2" id="KW-1185">Reference proteome</keyword>
<proteinExistence type="predicted"/>
<sequence>MADGCPYVEMLDAPDYLYHFLSTLYDGISSSRGPSSFHEVVPHLINNVSNASRLTSLLIKTEAFCSYQQLFSQTIHTPSYPHHFLDILPTALYDLSR</sequence>
<comment type="caution">
    <text evidence="1">The sequence shown here is derived from an EMBL/GenBank/DDBJ whole genome shotgun (WGS) entry which is preliminary data.</text>
</comment>
<dbReference type="EMBL" id="JADNRY010000020">
    <property type="protein sequence ID" value="KAF9073084.1"/>
    <property type="molecule type" value="Genomic_DNA"/>
</dbReference>
<evidence type="ECO:0000313" key="1">
    <source>
        <dbReference type="EMBL" id="KAF9073084.1"/>
    </source>
</evidence>
<evidence type="ECO:0000313" key="2">
    <source>
        <dbReference type="Proteomes" id="UP000772434"/>
    </source>
</evidence>
<dbReference type="Proteomes" id="UP000772434">
    <property type="component" value="Unassembled WGS sequence"/>
</dbReference>
<accession>A0A9P5UBH3</accession>
<name>A0A9P5UBH3_9AGAR</name>